<evidence type="ECO:0000313" key="1">
    <source>
        <dbReference type="EMBL" id="KAK3780543.1"/>
    </source>
</evidence>
<keyword evidence="2" id="KW-1185">Reference proteome</keyword>
<evidence type="ECO:0000313" key="2">
    <source>
        <dbReference type="Proteomes" id="UP001283361"/>
    </source>
</evidence>
<accession>A0AAE1A421</accession>
<dbReference type="EMBL" id="JAWDGP010002709">
    <property type="protein sequence ID" value="KAK3780543.1"/>
    <property type="molecule type" value="Genomic_DNA"/>
</dbReference>
<gene>
    <name evidence="1" type="ORF">RRG08_007397</name>
</gene>
<dbReference type="AlphaFoldDB" id="A0AAE1A421"/>
<comment type="caution">
    <text evidence="1">The sequence shown here is derived from an EMBL/GenBank/DDBJ whole genome shotgun (WGS) entry which is preliminary data.</text>
</comment>
<proteinExistence type="predicted"/>
<sequence>MTIYHHLRPSTTTYDHLPPLTTIYHHLRPSTTTYDHLPPLTTIYHHLRPSTTIYDHLHPTFHFTGIQPTHDGRYVILENAHIPA</sequence>
<dbReference type="Proteomes" id="UP001283361">
    <property type="component" value="Unassembled WGS sequence"/>
</dbReference>
<reference evidence="1" key="1">
    <citation type="journal article" date="2023" name="G3 (Bethesda)">
        <title>A reference genome for the long-term kleptoplast-retaining sea slug Elysia crispata morphotype clarki.</title>
        <authorList>
            <person name="Eastman K.E."/>
            <person name="Pendleton A.L."/>
            <person name="Shaikh M.A."/>
            <person name="Suttiyut T."/>
            <person name="Ogas R."/>
            <person name="Tomko P."/>
            <person name="Gavelis G."/>
            <person name="Widhalm J.R."/>
            <person name="Wisecaver J.H."/>
        </authorList>
    </citation>
    <scope>NUCLEOTIDE SEQUENCE</scope>
    <source>
        <strain evidence="1">ECLA1</strain>
    </source>
</reference>
<organism evidence="1 2">
    <name type="scientific">Elysia crispata</name>
    <name type="common">lettuce slug</name>
    <dbReference type="NCBI Taxonomy" id="231223"/>
    <lineage>
        <taxon>Eukaryota</taxon>
        <taxon>Metazoa</taxon>
        <taxon>Spiralia</taxon>
        <taxon>Lophotrochozoa</taxon>
        <taxon>Mollusca</taxon>
        <taxon>Gastropoda</taxon>
        <taxon>Heterobranchia</taxon>
        <taxon>Euthyneura</taxon>
        <taxon>Panpulmonata</taxon>
        <taxon>Sacoglossa</taxon>
        <taxon>Placobranchoidea</taxon>
        <taxon>Plakobranchidae</taxon>
        <taxon>Elysia</taxon>
    </lineage>
</organism>
<protein>
    <submittedName>
        <fullName evidence="1">Uncharacterized protein</fullName>
    </submittedName>
</protein>
<name>A0AAE1A421_9GAST</name>